<dbReference type="EMBL" id="CP002159">
    <property type="protein sequence ID" value="ADL55521.1"/>
    <property type="molecule type" value="Genomic_DNA"/>
</dbReference>
<keyword evidence="2" id="KW-1185">Reference proteome</keyword>
<name>D9SG74_GALCS</name>
<organism evidence="1 2">
    <name type="scientific">Gallionella capsiferriformans (strain ES-2)</name>
    <name type="common">Gallionella ferruginea capsiferriformans (strain ES-2)</name>
    <dbReference type="NCBI Taxonomy" id="395494"/>
    <lineage>
        <taxon>Bacteria</taxon>
        <taxon>Pseudomonadati</taxon>
        <taxon>Pseudomonadota</taxon>
        <taxon>Betaproteobacteria</taxon>
        <taxon>Nitrosomonadales</taxon>
        <taxon>Gallionellaceae</taxon>
        <taxon>Gallionella</taxon>
    </lineage>
</organism>
<reference evidence="1 2" key="1">
    <citation type="submission" date="2010-08" db="EMBL/GenBank/DDBJ databases">
        <title>Complete sequence of Gallionella capsiferriformans ES-2.</title>
        <authorList>
            <consortium name="US DOE Joint Genome Institute"/>
            <person name="Lucas S."/>
            <person name="Copeland A."/>
            <person name="Lapidus A."/>
            <person name="Cheng J.-F."/>
            <person name="Bruce D."/>
            <person name="Goodwin L."/>
            <person name="Pitluck S."/>
            <person name="Chertkov O."/>
            <person name="Davenport K.W."/>
            <person name="Detter J.C."/>
            <person name="Han C."/>
            <person name="Tapia R."/>
            <person name="Land M."/>
            <person name="Hauser L."/>
            <person name="Chang Y.-J."/>
            <person name="Jeffries C."/>
            <person name="Kyrpides N."/>
            <person name="Ivanova N."/>
            <person name="Mikhailova N."/>
            <person name="Shelobolina E.S."/>
            <person name="Picardal F."/>
            <person name="Roden E."/>
            <person name="Emerson D."/>
            <person name="Woyke T."/>
        </authorList>
    </citation>
    <scope>NUCLEOTIDE SEQUENCE [LARGE SCALE GENOMIC DNA]</scope>
    <source>
        <strain evidence="1 2">ES-2</strain>
    </source>
</reference>
<evidence type="ECO:0000313" key="1">
    <source>
        <dbReference type="EMBL" id="ADL55521.1"/>
    </source>
</evidence>
<accession>D9SG74</accession>
<evidence type="ECO:0000313" key="2">
    <source>
        <dbReference type="Proteomes" id="UP000001235"/>
    </source>
</evidence>
<sequence>MPNQSTGDPLNFLTLYKPGDMAGHYFSVGGKQFQMLVRYAQWYPHGVCNF</sequence>
<dbReference type="HOGENOM" id="CLU_3118198_0_0_4"/>
<protein>
    <submittedName>
        <fullName evidence="1">Uncharacterized protein</fullName>
    </submittedName>
</protein>
<gene>
    <name evidence="1" type="ordered locus">Galf_1502</name>
</gene>
<dbReference type="KEGG" id="gca:Galf_1502"/>
<dbReference type="Proteomes" id="UP000001235">
    <property type="component" value="Chromosome"/>
</dbReference>
<dbReference type="AlphaFoldDB" id="D9SG74"/>
<proteinExistence type="predicted"/>